<evidence type="ECO:0000256" key="6">
    <source>
        <dbReference type="ARBA" id="ARBA00022723"/>
    </source>
</evidence>
<dbReference type="Pfam" id="PF02284">
    <property type="entry name" value="COX5A"/>
    <property type="match status" value="1"/>
</dbReference>
<evidence type="ECO:0000256" key="11">
    <source>
        <dbReference type="ARBA" id="ARBA00023136"/>
    </source>
</evidence>
<dbReference type="SUPFAM" id="SSF48479">
    <property type="entry name" value="Cytochrome c oxidase subunit E"/>
    <property type="match status" value="2"/>
</dbReference>
<evidence type="ECO:0000256" key="4">
    <source>
        <dbReference type="ARBA" id="ARBA00021968"/>
    </source>
</evidence>
<comment type="similarity">
    <text evidence="3 13">Belongs to the cytochrome c oxidase subunit 5A family.</text>
</comment>
<dbReference type="PANTHER" id="PTHR14200">
    <property type="entry name" value="CYTOCHROME C OXIDASE POLYPEPTIDE"/>
    <property type="match status" value="1"/>
</dbReference>
<evidence type="ECO:0000256" key="1">
    <source>
        <dbReference type="ARBA" id="ARBA00004443"/>
    </source>
</evidence>
<dbReference type="GO" id="GO:0045277">
    <property type="term" value="C:respiratory chain complex IV"/>
    <property type="evidence" value="ECO:0007669"/>
    <property type="project" value="UniProtKB-UniRule"/>
</dbReference>
<name>A0A0M3IJ40_ASCLU</name>
<evidence type="ECO:0000256" key="5">
    <source>
        <dbReference type="ARBA" id="ARBA00022617"/>
    </source>
</evidence>
<evidence type="ECO:0000256" key="7">
    <source>
        <dbReference type="ARBA" id="ARBA00022792"/>
    </source>
</evidence>
<comment type="subunit">
    <text evidence="13">Component of the cytochrome c oxidase (complex IV, CIV), a multisubunit enzyme composed of a catalytic core of 3 subunits and several supernumerary subunits. The complex exists as a monomer or a dimer and forms supercomplexes (SCs) in the inner mitochondrial membrane with ubiquinol-cytochrome c oxidoreductase (cytochrome b-c1 complex, complex III, CIII).</text>
</comment>
<keyword evidence="9 13" id="KW-0408">Iron</keyword>
<dbReference type="Gene3D" id="1.25.40.40">
    <property type="entry name" value="Cytochrome c oxidase, subunit Va/VI"/>
    <property type="match status" value="2"/>
</dbReference>
<comment type="function">
    <text evidence="13">Component of the cytochrome c oxidase, the last enzyme in the mitochondrial electron transport chain which drives oxidative phosphorylation. The respiratory chain contains 3 multisubunit complexes succinate dehydrogenase (complex II, CII), ubiquinol-cytochrome c oxidoreductase (cytochrome b-c1 complex, complex III, CIII) and cytochrome c oxidase (complex IV, CIV), that cooperate to transfer electrons derived from NADH and succinate to molecular oxygen, creating an electrochemical gradient over the inner membrane that drives transmembrane transport and the ATP synthase. Cytochrome c oxidase is the component of the respiratory chain that catalyzes the reduction of oxygen to water. Electrons originating from reduced cytochrome c in the intermembrane space (IMS) are transferred via the dinuclear copper A center (CU(A)) of subunit 2 and heme A of subunit 1 to the active site in subunit 1, a binuclear center (BNC) formed by heme A3 and copper B (CU(B)). The BNC reduces molecular oxygen to 2 water molecules using 4 electrons from cytochrome c in the IMS and 4 protons from the mitochondrial matrix.</text>
</comment>
<comment type="subcellular location">
    <subcellularLocation>
        <location evidence="1 13">Mitochondrion inner membrane</location>
        <topology evidence="1 13">Peripheral membrane protein</topology>
        <orientation evidence="1 13">Matrix side</orientation>
    </subcellularLocation>
</comment>
<evidence type="ECO:0000256" key="3">
    <source>
        <dbReference type="ARBA" id="ARBA00007972"/>
    </source>
</evidence>
<evidence type="ECO:0000256" key="12">
    <source>
        <dbReference type="ARBA" id="ARBA00031049"/>
    </source>
</evidence>
<keyword evidence="10 13" id="KW-0496">Mitochondrion</keyword>
<comment type="pathway">
    <text evidence="2 13">Energy metabolism; oxidative phosphorylation.</text>
</comment>
<keyword evidence="5 13" id="KW-0349">Heme</keyword>
<evidence type="ECO:0000256" key="8">
    <source>
        <dbReference type="ARBA" id="ARBA00022946"/>
    </source>
</evidence>
<dbReference type="GO" id="GO:0006123">
    <property type="term" value="P:mitochondrial electron transport, cytochrome c to oxygen"/>
    <property type="evidence" value="ECO:0007669"/>
    <property type="project" value="UniProtKB-UniRule"/>
</dbReference>
<organism evidence="14 15">
    <name type="scientific">Ascaris lumbricoides</name>
    <name type="common">Giant roundworm</name>
    <dbReference type="NCBI Taxonomy" id="6252"/>
    <lineage>
        <taxon>Eukaryota</taxon>
        <taxon>Metazoa</taxon>
        <taxon>Ecdysozoa</taxon>
        <taxon>Nematoda</taxon>
        <taxon>Chromadorea</taxon>
        <taxon>Rhabditida</taxon>
        <taxon>Spirurina</taxon>
        <taxon>Ascaridomorpha</taxon>
        <taxon>Ascaridoidea</taxon>
        <taxon>Ascarididae</taxon>
        <taxon>Ascaris</taxon>
    </lineage>
</organism>
<reference evidence="15" key="1">
    <citation type="submission" date="2017-02" db="UniProtKB">
        <authorList>
            <consortium name="WormBaseParasite"/>
        </authorList>
    </citation>
    <scope>IDENTIFICATION</scope>
</reference>
<keyword evidence="7 13" id="KW-0999">Mitochondrion inner membrane</keyword>
<evidence type="ECO:0000256" key="2">
    <source>
        <dbReference type="ARBA" id="ARBA00004673"/>
    </source>
</evidence>
<dbReference type="UniPathway" id="UPA00705"/>
<evidence type="ECO:0000313" key="14">
    <source>
        <dbReference type="Proteomes" id="UP000036681"/>
    </source>
</evidence>
<dbReference type="AlphaFoldDB" id="A0A0M3IJ40"/>
<dbReference type="PANTHER" id="PTHR14200:SF11">
    <property type="entry name" value="CYTOCHROME C OXIDASE SUBUNIT 5A, MITOCHONDRIAL"/>
    <property type="match status" value="1"/>
</dbReference>
<dbReference type="WBParaSite" id="ALUE_0001862401-mRNA-1">
    <property type="protein sequence ID" value="ALUE_0001862401-mRNA-1"/>
    <property type="gene ID" value="ALUE_0001862401"/>
</dbReference>
<evidence type="ECO:0000256" key="13">
    <source>
        <dbReference type="RuleBase" id="RU368103"/>
    </source>
</evidence>
<keyword evidence="6 13" id="KW-0479">Metal-binding</keyword>
<keyword evidence="14" id="KW-1185">Reference proteome</keyword>
<evidence type="ECO:0000313" key="15">
    <source>
        <dbReference type="WBParaSite" id="ALUE_0001862401-mRNA-1"/>
    </source>
</evidence>
<evidence type="ECO:0000256" key="9">
    <source>
        <dbReference type="ARBA" id="ARBA00023004"/>
    </source>
</evidence>
<dbReference type="InterPro" id="IPR036545">
    <property type="entry name" value="Cyt_c_oxidase_su5A/6_sf"/>
</dbReference>
<evidence type="ECO:0000256" key="10">
    <source>
        <dbReference type="ARBA" id="ARBA00023128"/>
    </source>
</evidence>
<accession>A0A0M3IJ40</accession>
<sequence>MSCMIRATRNAIRSKQCVRQIATSAVVCGGHDDIMEKWPPEKFDKHFIDYFNRPEIDGWEVRKEFDKHFIDYFNRPEIDGWEVRKALSELHDYDVIPDPKVVEAALRACRRVNDFALCVRFLEAIKIKCGSKKNREVVYGYIIEQIKPLLEELGISTPEELGYDQPELFIPQPEYWWERKWYKEYGFDKKPGFEY</sequence>
<protein>
    <recommendedName>
        <fullName evidence="4 13">Cytochrome c oxidase subunit 5A, mitochondrial</fullName>
    </recommendedName>
    <alternativeName>
        <fullName evidence="12 13">Cytochrome c oxidase polypeptide Va</fullName>
    </alternativeName>
</protein>
<keyword evidence="11 13" id="KW-0472">Membrane</keyword>
<proteinExistence type="inferred from homology"/>
<keyword evidence="8 13" id="KW-0809">Transit peptide</keyword>
<dbReference type="GO" id="GO:0005743">
    <property type="term" value="C:mitochondrial inner membrane"/>
    <property type="evidence" value="ECO:0007669"/>
    <property type="project" value="UniProtKB-SubCell"/>
</dbReference>
<dbReference type="CDD" id="cd00923">
    <property type="entry name" value="Cyt_c_Oxidase_Va"/>
    <property type="match status" value="1"/>
</dbReference>
<dbReference type="InterPro" id="IPR003204">
    <property type="entry name" value="Cyt_c_oxidase_su5A/6"/>
</dbReference>
<dbReference type="FunFam" id="1.25.40.40:FF:000001">
    <property type="entry name" value="Cytochrome c oxidase subunit VI"/>
    <property type="match status" value="1"/>
</dbReference>
<dbReference type="GO" id="GO:0046872">
    <property type="term" value="F:metal ion binding"/>
    <property type="evidence" value="ECO:0007669"/>
    <property type="project" value="UniProtKB-UniRule"/>
</dbReference>
<dbReference type="Proteomes" id="UP000036681">
    <property type="component" value="Unplaced"/>
</dbReference>